<evidence type="ECO:0008006" key="2">
    <source>
        <dbReference type="Google" id="ProtNLM"/>
    </source>
</evidence>
<dbReference type="GO" id="GO:0016757">
    <property type="term" value="F:glycosyltransferase activity"/>
    <property type="evidence" value="ECO:0007669"/>
    <property type="project" value="TreeGrafter"/>
</dbReference>
<dbReference type="PANTHER" id="PTHR45947:SF15">
    <property type="entry name" value="TEICHURONIC ACID BIOSYNTHESIS GLYCOSYLTRANSFERASE TUAC-RELATED"/>
    <property type="match status" value="1"/>
</dbReference>
<feature type="non-terminal residue" evidence="1">
    <location>
        <position position="1"/>
    </location>
</feature>
<evidence type="ECO:0000313" key="1">
    <source>
        <dbReference type="EMBL" id="SVD68929.1"/>
    </source>
</evidence>
<organism evidence="1">
    <name type="scientific">marine metagenome</name>
    <dbReference type="NCBI Taxonomy" id="408172"/>
    <lineage>
        <taxon>unclassified sequences</taxon>
        <taxon>metagenomes</taxon>
        <taxon>ecological metagenomes</taxon>
    </lineage>
</organism>
<dbReference type="PANTHER" id="PTHR45947">
    <property type="entry name" value="SULFOQUINOVOSYL TRANSFERASE SQD2"/>
    <property type="match status" value="1"/>
</dbReference>
<dbReference type="AlphaFoldDB" id="A0A382XDK8"/>
<gene>
    <name evidence="1" type="ORF">METZ01_LOCUS421783</name>
</gene>
<protein>
    <recommendedName>
        <fullName evidence="2">Glycosyl transferase family 1 domain-containing protein</fullName>
    </recommendedName>
</protein>
<dbReference type="Pfam" id="PF13692">
    <property type="entry name" value="Glyco_trans_1_4"/>
    <property type="match status" value="1"/>
</dbReference>
<accession>A0A382XDK8</accession>
<dbReference type="SUPFAM" id="SSF53756">
    <property type="entry name" value="UDP-Glycosyltransferase/glycogen phosphorylase"/>
    <property type="match status" value="1"/>
</dbReference>
<reference evidence="1" key="1">
    <citation type="submission" date="2018-05" db="EMBL/GenBank/DDBJ databases">
        <authorList>
            <person name="Lanie J.A."/>
            <person name="Ng W.-L."/>
            <person name="Kazmierczak K.M."/>
            <person name="Andrzejewski T.M."/>
            <person name="Davidsen T.M."/>
            <person name="Wayne K.J."/>
            <person name="Tettelin H."/>
            <person name="Glass J.I."/>
            <person name="Rusch D."/>
            <person name="Podicherti R."/>
            <person name="Tsui H.-C.T."/>
            <person name="Winkler M.E."/>
        </authorList>
    </citation>
    <scope>NUCLEOTIDE SEQUENCE</scope>
</reference>
<name>A0A382XDK8_9ZZZZ</name>
<dbReference type="Gene3D" id="3.40.50.2000">
    <property type="entry name" value="Glycogen Phosphorylase B"/>
    <property type="match status" value="1"/>
</dbReference>
<proteinExistence type="predicted"/>
<feature type="non-terminal residue" evidence="1">
    <location>
        <position position="271"/>
    </location>
</feature>
<dbReference type="EMBL" id="UINC01166785">
    <property type="protein sequence ID" value="SVD68929.1"/>
    <property type="molecule type" value="Genomic_DNA"/>
</dbReference>
<dbReference type="Gene3D" id="3.40.50.11010">
    <property type="match status" value="1"/>
</dbReference>
<sequence length="271" mass="30576">VISFLPTPATQGIIGKISPILTLYYCADDMSRTLINPSKLRDSENRMFDNSDLVLTTSHKIYKRASVLSKSVHYIPAGVDIDKFVYSSISQPFPENIKSLKRPIIGYIGAISEVLDKDLIVEMANSFPDATILLVGPLFTEVPMFDRCNNITILGEVPHDQISTYLQCFDVAIIPYLVNEFTDCVYPCKLNEYLAMGLTVISSKLQEICLFEEKYHGSVKIGKNTSDFIMKVEETLNNASAKSHLESEKRVQIAKENTWDKRYIEVMNVID</sequence>
<dbReference type="InterPro" id="IPR050194">
    <property type="entry name" value="Glycosyltransferase_grp1"/>
</dbReference>